<dbReference type="RefSeq" id="WP_144746015.1">
    <property type="nucleotide sequence ID" value="NZ_VMNW02000016.1"/>
</dbReference>
<name>A0A5N0V821_9PSEU</name>
<proteinExistence type="predicted"/>
<reference evidence="1" key="1">
    <citation type="submission" date="2019-09" db="EMBL/GenBank/DDBJ databases">
        <authorList>
            <person name="Teo W.F.A."/>
            <person name="Duangmal K."/>
        </authorList>
    </citation>
    <scope>NUCLEOTIDE SEQUENCE [LARGE SCALE GENOMIC DNA]</scope>
    <source>
        <strain evidence="1">K81G1</strain>
    </source>
</reference>
<keyword evidence="2" id="KW-1185">Reference proteome</keyword>
<accession>A0A5N0V821</accession>
<dbReference type="AlphaFoldDB" id="A0A5N0V821"/>
<gene>
    <name evidence="1" type="ORF">FPZ12_014060</name>
</gene>
<protein>
    <submittedName>
        <fullName evidence="1">Uncharacterized protein</fullName>
    </submittedName>
</protein>
<dbReference type="Proteomes" id="UP000319769">
    <property type="component" value="Unassembled WGS sequence"/>
</dbReference>
<dbReference type="OrthoDB" id="9857437at2"/>
<comment type="caution">
    <text evidence="1">The sequence shown here is derived from an EMBL/GenBank/DDBJ whole genome shotgun (WGS) entry which is preliminary data.</text>
</comment>
<organism evidence="1 2">
    <name type="scientific">Amycolatopsis acidicola</name>
    <dbReference type="NCBI Taxonomy" id="2596893"/>
    <lineage>
        <taxon>Bacteria</taxon>
        <taxon>Bacillati</taxon>
        <taxon>Actinomycetota</taxon>
        <taxon>Actinomycetes</taxon>
        <taxon>Pseudonocardiales</taxon>
        <taxon>Pseudonocardiaceae</taxon>
        <taxon>Amycolatopsis</taxon>
    </lineage>
</organism>
<evidence type="ECO:0000313" key="2">
    <source>
        <dbReference type="Proteomes" id="UP000319769"/>
    </source>
</evidence>
<dbReference type="EMBL" id="VMNW02000016">
    <property type="protein sequence ID" value="KAA9161628.1"/>
    <property type="molecule type" value="Genomic_DNA"/>
</dbReference>
<sequence>MTALIIALVLGACLYVWAALSTYSLPLLPVSSSMERGLSLVAVARRDEEGRNLSLGRGRLPVTLGLDRAPCQQVREMRMRMRIAAGVGR</sequence>
<evidence type="ECO:0000313" key="1">
    <source>
        <dbReference type="EMBL" id="KAA9161628.1"/>
    </source>
</evidence>